<keyword evidence="11" id="KW-1185">Reference proteome</keyword>
<evidence type="ECO:0000256" key="4">
    <source>
        <dbReference type="ARBA" id="ARBA00022618"/>
    </source>
</evidence>
<evidence type="ECO:0000256" key="9">
    <source>
        <dbReference type="ARBA" id="ARBA00023328"/>
    </source>
</evidence>
<evidence type="ECO:0000256" key="6">
    <source>
        <dbReference type="ARBA" id="ARBA00022838"/>
    </source>
</evidence>
<dbReference type="PANTHER" id="PTHR14527">
    <property type="entry name" value="PROTEIN MIS12 HOMOLOG"/>
    <property type="match status" value="1"/>
</dbReference>
<keyword evidence="7" id="KW-0175">Coiled coil</keyword>
<evidence type="ECO:0000256" key="7">
    <source>
        <dbReference type="ARBA" id="ARBA00023054"/>
    </source>
</evidence>
<dbReference type="GO" id="GO:0051382">
    <property type="term" value="P:kinetochore assembly"/>
    <property type="evidence" value="ECO:0007669"/>
    <property type="project" value="TreeGrafter"/>
</dbReference>
<proteinExistence type="inferred from homology"/>
<evidence type="ECO:0000256" key="3">
    <source>
        <dbReference type="ARBA" id="ARBA00022454"/>
    </source>
</evidence>
<keyword evidence="9" id="KW-0137">Centromere</keyword>
<keyword evidence="8" id="KW-0131">Cell cycle</keyword>
<keyword evidence="6" id="KW-0995">Kinetochore</keyword>
<accession>A0A4Z0A7Q8</accession>
<evidence type="ECO:0000256" key="1">
    <source>
        <dbReference type="ARBA" id="ARBA00004629"/>
    </source>
</evidence>
<name>A0A4Z0A7Q8_9AGAM</name>
<comment type="caution">
    <text evidence="10">The sequence shown here is derived from an EMBL/GenBank/DDBJ whole genome shotgun (WGS) entry which is preliminary data.</text>
</comment>
<dbReference type="GO" id="GO:0000444">
    <property type="term" value="C:MIS12/MIND type complex"/>
    <property type="evidence" value="ECO:0007669"/>
    <property type="project" value="TreeGrafter"/>
</dbReference>
<evidence type="ECO:0000256" key="2">
    <source>
        <dbReference type="ARBA" id="ARBA00008643"/>
    </source>
</evidence>
<sequence>MQAGISKGGPQPTVPSVLLPEILSFSPHFLLDDIVNIANHAVGDTVDAMEKFIVRWADERTSEEWDSTQDLEQGLVAFQTLLEFHTDIAFDFFEAWSLRNIFAIPADLPIVVPHQAGLDLEQSPGKEAELLGEIEELRRKIDNSRRLERLYSRAVRTSARQADKSQRRLDRLSFLQNPQLQALETLSQKLSDLFASMSAQPDLDFSNTDLPIQDPGKRTWETGKAGYIGWAVAQLIARSKRADAKDGEENAAVGAIVGETERVAKTEHVKGALEAARDAAGSSSMDVNA</sequence>
<keyword evidence="3" id="KW-0158">Chromosome</keyword>
<dbReference type="Pfam" id="PF05859">
    <property type="entry name" value="Mis12"/>
    <property type="match status" value="1"/>
</dbReference>
<gene>
    <name evidence="10" type="ORF">EWM64_g1699</name>
</gene>
<evidence type="ECO:0008006" key="12">
    <source>
        <dbReference type="Google" id="ProtNLM"/>
    </source>
</evidence>
<evidence type="ECO:0000256" key="5">
    <source>
        <dbReference type="ARBA" id="ARBA00022776"/>
    </source>
</evidence>
<evidence type="ECO:0000313" key="10">
    <source>
        <dbReference type="EMBL" id="TFY82311.1"/>
    </source>
</evidence>
<dbReference type="PANTHER" id="PTHR14527:SF2">
    <property type="entry name" value="PROTEIN MIS12 HOMOLOG"/>
    <property type="match status" value="1"/>
</dbReference>
<dbReference type="GO" id="GO:0005634">
    <property type="term" value="C:nucleus"/>
    <property type="evidence" value="ECO:0007669"/>
    <property type="project" value="InterPro"/>
</dbReference>
<comment type="similarity">
    <text evidence="2">Belongs to the mis12 family.</text>
</comment>
<reference evidence="10 11" key="1">
    <citation type="submission" date="2019-02" db="EMBL/GenBank/DDBJ databases">
        <title>Genome sequencing of the rare red list fungi Hericium alpestre (H. flagellum).</title>
        <authorList>
            <person name="Buettner E."/>
            <person name="Kellner H."/>
        </authorList>
    </citation>
    <scope>NUCLEOTIDE SEQUENCE [LARGE SCALE GENOMIC DNA]</scope>
    <source>
        <strain evidence="10 11">DSM 108284</strain>
    </source>
</reference>
<keyword evidence="4" id="KW-0132">Cell division</keyword>
<protein>
    <recommendedName>
        <fullName evidence="12">Mis12-domain-containing protein</fullName>
    </recommendedName>
</protein>
<comment type="subcellular location">
    <subcellularLocation>
        <location evidence="1">Chromosome</location>
        <location evidence="1">Centromere</location>
        <location evidence="1">Kinetochore</location>
    </subcellularLocation>
</comment>
<dbReference type="GO" id="GO:0051301">
    <property type="term" value="P:cell division"/>
    <property type="evidence" value="ECO:0007669"/>
    <property type="project" value="UniProtKB-KW"/>
</dbReference>
<evidence type="ECO:0000313" key="11">
    <source>
        <dbReference type="Proteomes" id="UP000298061"/>
    </source>
</evidence>
<dbReference type="OrthoDB" id="1884855at2759"/>
<dbReference type="Proteomes" id="UP000298061">
    <property type="component" value="Unassembled WGS sequence"/>
</dbReference>
<dbReference type="STRING" id="135208.A0A4Z0A7Q8"/>
<dbReference type="EMBL" id="SFCI01000120">
    <property type="protein sequence ID" value="TFY82311.1"/>
    <property type="molecule type" value="Genomic_DNA"/>
</dbReference>
<dbReference type="AlphaFoldDB" id="A0A4Z0A7Q8"/>
<evidence type="ECO:0000256" key="8">
    <source>
        <dbReference type="ARBA" id="ARBA00023306"/>
    </source>
</evidence>
<organism evidence="10 11">
    <name type="scientific">Hericium alpestre</name>
    <dbReference type="NCBI Taxonomy" id="135208"/>
    <lineage>
        <taxon>Eukaryota</taxon>
        <taxon>Fungi</taxon>
        <taxon>Dikarya</taxon>
        <taxon>Basidiomycota</taxon>
        <taxon>Agaricomycotina</taxon>
        <taxon>Agaricomycetes</taxon>
        <taxon>Russulales</taxon>
        <taxon>Hericiaceae</taxon>
        <taxon>Hericium</taxon>
    </lineage>
</organism>
<keyword evidence="5" id="KW-0498">Mitosis</keyword>
<dbReference type="GO" id="GO:0000070">
    <property type="term" value="P:mitotic sister chromatid segregation"/>
    <property type="evidence" value="ECO:0007669"/>
    <property type="project" value="TreeGrafter"/>
</dbReference>
<dbReference type="InterPro" id="IPR008685">
    <property type="entry name" value="Centromere_Mis12"/>
</dbReference>